<gene>
    <name evidence="2" type="ORF">SCHCODRAFT_237274</name>
</gene>
<feature type="chain" id="PRO_5003120840" description="Extracellular membrane protein CFEM domain-containing protein" evidence="1">
    <location>
        <begin position="21"/>
        <end position="100"/>
    </location>
</feature>
<evidence type="ECO:0000256" key="1">
    <source>
        <dbReference type="SAM" id="SignalP"/>
    </source>
</evidence>
<dbReference type="HOGENOM" id="CLU_2307665_0_0_1"/>
<proteinExistence type="predicted"/>
<keyword evidence="1" id="KW-0732">Signal</keyword>
<dbReference type="OrthoDB" id="10321947at2759"/>
<feature type="signal peptide" evidence="1">
    <location>
        <begin position="1"/>
        <end position="20"/>
    </location>
</feature>
<dbReference type="VEuPathDB" id="FungiDB:SCHCODRAFT_02638080"/>
<dbReference type="GeneID" id="9591995"/>
<dbReference type="AlphaFoldDB" id="D8QEZ5"/>
<keyword evidence="3" id="KW-1185">Reference proteome</keyword>
<sequence length="100" mass="10788">MRFTALTFAVIAALSSLASAQFRLTPCAAVCAKEKCGEPMPRYCVCGDRRADVDKCIESNCPEGLERSQAQRSMIGLCGRARVEGMEDGQQAPMVEQLGV</sequence>
<evidence type="ECO:0008006" key="4">
    <source>
        <dbReference type="Google" id="ProtNLM"/>
    </source>
</evidence>
<dbReference type="KEGG" id="scm:SCHCO_02638080"/>
<organism evidence="3">
    <name type="scientific">Schizophyllum commune (strain H4-8 / FGSC 9210)</name>
    <name type="common">Split gill fungus</name>
    <dbReference type="NCBI Taxonomy" id="578458"/>
    <lineage>
        <taxon>Eukaryota</taxon>
        <taxon>Fungi</taxon>
        <taxon>Dikarya</taxon>
        <taxon>Basidiomycota</taxon>
        <taxon>Agaricomycotina</taxon>
        <taxon>Agaricomycetes</taxon>
        <taxon>Agaricomycetidae</taxon>
        <taxon>Agaricales</taxon>
        <taxon>Schizophyllaceae</taxon>
        <taxon>Schizophyllum</taxon>
    </lineage>
</organism>
<dbReference type="InParanoid" id="D8QEZ5"/>
<evidence type="ECO:0000313" key="2">
    <source>
        <dbReference type="EMBL" id="EFI93322.1"/>
    </source>
</evidence>
<reference evidence="2 3" key="1">
    <citation type="journal article" date="2010" name="Nat. Biotechnol.">
        <title>Genome sequence of the model mushroom Schizophyllum commune.</title>
        <authorList>
            <person name="Ohm R.A."/>
            <person name="de Jong J.F."/>
            <person name="Lugones L.G."/>
            <person name="Aerts A."/>
            <person name="Kothe E."/>
            <person name="Stajich J.E."/>
            <person name="de Vries R.P."/>
            <person name="Record E."/>
            <person name="Levasseur A."/>
            <person name="Baker S.E."/>
            <person name="Bartholomew K.A."/>
            <person name="Coutinho P.M."/>
            <person name="Erdmann S."/>
            <person name="Fowler T.J."/>
            <person name="Gathman A.C."/>
            <person name="Lombard V."/>
            <person name="Henrissat B."/>
            <person name="Knabe N."/>
            <person name="Kuees U."/>
            <person name="Lilly W.W."/>
            <person name="Lindquist E."/>
            <person name="Lucas S."/>
            <person name="Magnuson J.K."/>
            <person name="Piumi F."/>
            <person name="Raudaskoski M."/>
            <person name="Salamov A."/>
            <person name="Schmutz J."/>
            <person name="Schwarze F.W.M.R."/>
            <person name="vanKuyk P.A."/>
            <person name="Horton J.S."/>
            <person name="Grigoriev I.V."/>
            <person name="Woesten H.A.B."/>
        </authorList>
    </citation>
    <scope>NUCLEOTIDE SEQUENCE [LARGE SCALE GENOMIC DNA]</scope>
    <source>
        <strain evidence="3">H4-8 / FGSC 9210</strain>
    </source>
</reference>
<dbReference type="EMBL" id="GL377311">
    <property type="protein sequence ID" value="EFI93322.1"/>
    <property type="molecule type" value="Genomic_DNA"/>
</dbReference>
<dbReference type="RefSeq" id="XP_003028225.1">
    <property type="nucleotide sequence ID" value="XM_003028179.1"/>
</dbReference>
<evidence type="ECO:0000313" key="3">
    <source>
        <dbReference type="Proteomes" id="UP000007431"/>
    </source>
</evidence>
<protein>
    <recommendedName>
        <fullName evidence="4">Extracellular membrane protein CFEM domain-containing protein</fullName>
    </recommendedName>
</protein>
<dbReference type="Proteomes" id="UP000007431">
    <property type="component" value="Unassembled WGS sequence"/>
</dbReference>
<name>D8QEZ5_SCHCM</name>
<accession>D8QEZ5</accession>